<feature type="domain" description="Heterokaryon incompatibility" evidence="1">
    <location>
        <begin position="21"/>
        <end position="153"/>
    </location>
</feature>
<reference evidence="2" key="1">
    <citation type="submission" date="2020-01" db="EMBL/GenBank/DDBJ databases">
        <title>Identification and distribution of gene clusters putatively required for synthesis of sphingolipid metabolism inhibitors in phylogenetically diverse species of the filamentous fungus Fusarium.</title>
        <authorList>
            <person name="Kim H.-S."/>
            <person name="Busman M."/>
            <person name="Brown D.W."/>
            <person name="Divon H."/>
            <person name="Uhlig S."/>
            <person name="Proctor R.H."/>
        </authorList>
    </citation>
    <scope>NUCLEOTIDE SEQUENCE</scope>
    <source>
        <strain evidence="2">NRRL 31653</strain>
    </source>
</reference>
<dbReference type="InterPro" id="IPR010730">
    <property type="entry name" value="HET"/>
</dbReference>
<dbReference type="PANTHER" id="PTHR10622:SF12">
    <property type="entry name" value="HET DOMAIN-CONTAINING PROTEIN"/>
    <property type="match status" value="1"/>
</dbReference>
<dbReference type="Pfam" id="PF06985">
    <property type="entry name" value="HET"/>
    <property type="match status" value="1"/>
</dbReference>
<organism evidence="2 3">
    <name type="scientific">Fusarium agapanthi</name>
    <dbReference type="NCBI Taxonomy" id="1803897"/>
    <lineage>
        <taxon>Eukaryota</taxon>
        <taxon>Fungi</taxon>
        <taxon>Dikarya</taxon>
        <taxon>Ascomycota</taxon>
        <taxon>Pezizomycotina</taxon>
        <taxon>Sordariomycetes</taxon>
        <taxon>Hypocreomycetidae</taxon>
        <taxon>Hypocreales</taxon>
        <taxon>Nectriaceae</taxon>
        <taxon>Fusarium</taxon>
        <taxon>Fusarium fujikuroi species complex</taxon>
    </lineage>
</organism>
<dbReference type="EMBL" id="LUFC02000573">
    <property type="protein sequence ID" value="KAF4496087.1"/>
    <property type="molecule type" value="Genomic_DNA"/>
</dbReference>
<accession>A0A9P5ECT5</accession>
<comment type="caution">
    <text evidence="2">The sequence shown here is derived from an EMBL/GenBank/DDBJ whole genome shotgun (WGS) entry which is preliminary data.</text>
</comment>
<evidence type="ECO:0000313" key="2">
    <source>
        <dbReference type="EMBL" id="KAF4496087.1"/>
    </source>
</evidence>
<evidence type="ECO:0000259" key="1">
    <source>
        <dbReference type="Pfam" id="PF06985"/>
    </source>
</evidence>
<dbReference type="AlphaFoldDB" id="A0A9P5ECT5"/>
<dbReference type="Proteomes" id="UP000737391">
    <property type="component" value="Unassembled WGS sequence"/>
</dbReference>
<sequence length="971" mass="109853">MWLINTQTYKLENFVNPPHPYSILSHTWEGVEVLFQDMESLPYARSKAGWKKIQMTCEASRQANFSHTSIDTCCIDKRSSAELSEAINSMFAWYQQSSVCYAYLSDLVFPCSPVDTAMPKSDEGRQWADTAFSKLEDELRACRWFTRGWTLQELIAPSQVVFLDQNWNRIGSRTPGSDIRFIKILEKLTGIPSPVLEYKSDIATIPVAQRMSWAASRETTRIEDIAYCLLGTFDVNMPLLYGEGSKSFFRLQEEITKNYDDLSLFAWKQDSSSYGTGVLRGCFANSPAEFAHWLNSEIRVKGFESGMEVTSKNVMMDGRILRQEDHPSGNGQGVDSILDLGVRDPDDKNNYLGILLTSSGRSNTYFRFKPYELITLPPRRAFDSDDEFDDDYPSDLLDWQNEEALEGLEQKTISIRKSIPIQEARIMGHHQKPVFKIQWHEDVLKVLKSVNGRSTREFIPSFECHPSSAFHEDGTLTWITDFELQINPQHVVSLVLVTGLQWSPHNCRLLSYDEQASLHGQDFWAVLLGEGRAYVISKGAIHLGSIAKEITASLDAALRDIRDKSRVRKSHLWFRRVWVFQELVLSTDVWVQCDDLRIRWHHFCNAVDTKNVVAAMLLDTLSGSIIQQRKPRITAPLEDMNSKRYGAFEAPLYTPLSCRRGIGATDPRDIVFGHLSIVSDRDRCHRFIKVDYDRDLARVSVDAAQYFLDATGIESLLSHAMNPSSITVSGIPSWCPRWSRPQVPCETIHQVDRRFGGGGDSSYDSFGGTHHVLLSAPPVLAIGGFEVARIKTTSHEFSSCGDEAKSQQESKAVALELLQGIRLTCRHKSLDKHEAAILDSCKRVEARNYEQKQTLFRKSFKTWVDAVNTQESSRGDIQGIGDALIHYVMNPETSLLSGKSLTITSREHCTLISEESQEGDIVAKIVKCYKYAVLRPKEVNDVDHLINLITSAFEQANISDCPKGPTRAFLI</sequence>
<protein>
    <recommendedName>
        <fullName evidence="1">Heterokaryon incompatibility domain-containing protein</fullName>
    </recommendedName>
</protein>
<gene>
    <name evidence="2" type="ORF">FAGAP_7778</name>
</gene>
<name>A0A9P5ECT5_9HYPO</name>
<evidence type="ECO:0000313" key="3">
    <source>
        <dbReference type="Proteomes" id="UP000737391"/>
    </source>
</evidence>
<dbReference type="PANTHER" id="PTHR10622">
    <property type="entry name" value="HET DOMAIN-CONTAINING PROTEIN"/>
    <property type="match status" value="1"/>
</dbReference>
<keyword evidence="3" id="KW-1185">Reference proteome</keyword>
<proteinExistence type="predicted"/>
<dbReference type="OrthoDB" id="20872at2759"/>